<comment type="caution">
    <text evidence="2">The sequence shown here is derived from an EMBL/GenBank/DDBJ whole genome shotgun (WGS) entry which is preliminary data.</text>
</comment>
<reference evidence="2 3" key="1">
    <citation type="submission" date="2019-03" db="EMBL/GenBank/DDBJ databases">
        <title>Nematode-trapping fungi genome.</title>
        <authorList>
            <person name="Vidal-Diez De Ulzurrun G."/>
        </authorList>
    </citation>
    <scope>NUCLEOTIDE SEQUENCE [LARGE SCALE GENOMIC DNA]</scope>
    <source>
        <strain evidence="2 3">TWF154</strain>
    </source>
</reference>
<sequence>MERRRALYDYLVSIHRLDPEIRRTLRLQNNLTNWRLAATRARVGSKLLQPIKRTTTLRECAHDQGIAYSNTDAPLDTDENIGVHDEDESASSIVSGLLSLPLELHFMLLEHYFDARDHSALAGVCKLWNHIMKTSRTARAKRYVSYHNDDKAASSSPSARPKIDLPRNFKVHIALLIGHSQQYFFKDSTSVQDKGSSTSEDAYRFGLKGRYPGLNTFAEDPLFVFPDHDQNSDKELKAKAKSKNDQTQKISNDQDKTAAENTSGEDASSDHDLPEEPRISFKQSYIYKYQTIGMFPSLLGAGIHGAANRIALTKSSKVSDYTKALIAEMKELAKKAREKRCSELTRSTSDKQIISLWERLTATDGEFLVQVNNFCMIYDEHRLDLKMDANQLYDFSSDPSNNDLFFDKAIALLDLNVLPPSRLSTRHPFSDSEDDE</sequence>
<evidence type="ECO:0000256" key="1">
    <source>
        <dbReference type="SAM" id="MobiDB-lite"/>
    </source>
</evidence>
<proteinExistence type="predicted"/>
<accession>A0A7C8KC32</accession>
<dbReference type="EMBL" id="SOZJ01000003">
    <property type="protein sequence ID" value="TGJ69355.1"/>
    <property type="molecule type" value="Genomic_DNA"/>
</dbReference>
<name>A0A7C8KC32_ORBOL</name>
<evidence type="ECO:0000313" key="3">
    <source>
        <dbReference type="Proteomes" id="UP000297595"/>
    </source>
</evidence>
<dbReference type="InterPro" id="IPR036047">
    <property type="entry name" value="F-box-like_dom_sf"/>
</dbReference>
<feature type="compositionally biased region" description="Basic and acidic residues" evidence="1">
    <location>
        <begin position="233"/>
        <end position="258"/>
    </location>
</feature>
<dbReference type="SUPFAM" id="SSF81383">
    <property type="entry name" value="F-box domain"/>
    <property type="match status" value="1"/>
</dbReference>
<gene>
    <name evidence="2" type="ORF">EYR41_005405</name>
</gene>
<protein>
    <submittedName>
        <fullName evidence="2">Uncharacterized protein</fullName>
    </submittedName>
</protein>
<feature type="region of interest" description="Disordered" evidence="1">
    <location>
        <begin position="233"/>
        <end position="275"/>
    </location>
</feature>
<dbReference type="Proteomes" id="UP000297595">
    <property type="component" value="Unassembled WGS sequence"/>
</dbReference>
<evidence type="ECO:0000313" key="2">
    <source>
        <dbReference type="EMBL" id="TGJ69355.1"/>
    </source>
</evidence>
<dbReference type="OrthoDB" id="5305965at2759"/>
<dbReference type="AlphaFoldDB" id="A0A7C8KC32"/>
<organism evidence="2 3">
    <name type="scientific">Orbilia oligospora</name>
    <name type="common">Nematode-trapping fungus</name>
    <name type="synonym">Arthrobotrys oligospora</name>
    <dbReference type="NCBI Taxonomy" id="2813651"/>
    <lineage>
        <taxon>Eukaryota</taxon>
        <taxon>Fungi</taxon>
        <taxon>Dikarya</taxon>
        <taxon>Ascomycota</taxon>
        <taxon>Pezizomycotina</taxon>
        <taxon>Orbiliomycetes</taxon>
        <taxon>Orbiliales</taxon>
        <taxon>Orbiliaceae</taxon>
        <taxon>Orbilia</taxon>
    </lineage>
</organism>